<dbReference type="RefSeq" id="XP_028141249.1">
    <property type="nucleotide sequence ID" value="XM_028285448.1"/>
</dbReference>
<evidence type="ECO:0000256" key="1">
    <source>
        <dbReference type="PROSITE-ProRule" id="PRU01263"/>
    </source>
</evidence>
<dbReference type="InParanoid" id="A0A6P7FXG4"/>
<feature type="domain" description="ZAD" evidence="2">
    <location>
        <begin position="12"/>
        <end position="82"/>
    </location>
</feature>
<gene>
    <name evidence="3" type="primary">LOC114335241</name>
</gene>
<keyword evidence="1" id="KW-0863">Zinc-finger</keyword>
<dbReference type="SMART" id="SM00868">
    <property type="entry name" value="zf-AD"/>
    <property type="match status" value="1"/>
</dbReference>
<feature type="binding site" evidence="1">
    <location>
        <position position="17"/>
    </location>
    <ligand>
        <name>Zn(2+)</name>
        <dbReference type="ChEBI" id="CHEBI:29105"/>
    </ligand>
</feature>
<dbReference type="SUPFAM" id="SSF57716">
    <property type="entry name" value="Glucocorticoid receptor-like (DNA-binding domain)"/>
    <property type="match status" value="1"/>
</dbReference>
<accession>A0A6P7FXG4</accession>
<sequence>METNYPELNINRICRICLNEYPMMKHLFQDNLAEIVQSITTLQIHQYDALPNLICSYCFEDVKQFNIFRNKALENDRLLQAVLKAQVTYTENVYYENQNQEDNSLYNNVGSTVQLENNVTTIIQNTPVRYTMI</sequence>
<feature type="binding site" evidence="1">
    <location>
        <position position="58"/>
    </location>
    <ligand>
        <name>Zn(2+)</name>
        <dbReference type="ChEBI" id="CHEBI:29105"/>
    </ligand>
</feature>
<keyword evidence="1" id="KW-0479">Metal-binding</keyword>
<reference evidence="3" key="1">
    <citation type="submission" date="2025-08" db="UniProtKB">
        <authorList>
            <consortium name="RefSeq"/>
        </authorList>
    </citation>
    <scope>IDENTIFICATION</scope>
    <source>
        <tissue evidence="3">Whole insect</tissue>
    </source>
</reference>
<keyword evidence="1" id="KW-0862">Zinc</keyword>
<evidence type="ECO:0000313" key="3">
    <source>
        <dbReference type="RefSeq" id="XP_028141249.1"/>
    </source>
</evidence>
<dbReference type="PROSITE" id="PS51915">
    <property type="entry name" value="ZAD"/>
    <property type="match status" value="1"/>
</dbReference>
<feature type="binding site" evidence="1">
    <location>
        <position position="14"/>
    </location>
    <ligand>
        <name>Zn(2+)</name>
        <dbReference type="ChEBI" id="CHEBI:29105"/>
    </ligand>
</feature>
<organism evidence="3">
    <name type="scientific">Diabrotica virgifera virgifera</name>
    <name type="common">western corn rootworm</name>
    <dbReference type="NCBI Taxonomy" id="50390"/>
    <lineage>
        <taxon>Eukaryota</taxon>
        <taxon>Metazoa</taxon>
        <taxon>Ecdysozoa</taxon>
        <taxon>Arthropoda</taxon>
        <taxon>Hexapoda</taxon>
        <taxon>Insecta</taxon>
        <taxon>Pterygota</taxon>
        <taxon>Neoptera</taxon>
        <taxon>Endopterygota</taxon>
        <taxon>Coleoptera</taxon>
        <taxon>Polyphaga</taxon>
        <taxon>Cucujiformia</taxon>
        <taxon>Chrysomeloidea</taxon>
        <taxon>Chrysomelidae</taxon>
        <taxon>Galerucinae</taxon>
        <taxon>Diabroticina</taxon>
        <taxon>Diabroticites</taxon>
        <taxon>Diabrotica</taxon>
    </lineage>
</organism>
<name>A0A6P7FXG4_DIAVI</name>
<dbReference type="AlphaFoldDB" id="A0A6P7FXG4"/>
<feature type="binding site" evidence="1">
    <location>
        <position position="55"/>
    </location>
    <ligand>
        <name>Zn(2+)</name>
        <dbReference type="ChEBI" id="CHEBI:29105"/>
    </ligand>
</feature>
<proteinExistence type="predicted"/>
<dbReference type="GO" id="GO:0005634">
    <property type="term" value="C:nucleus"/>
    <property type="evidence" value="ECO:0007669"/>
    <property type="project" value="InterPro"/>
</dbReference>
<dbReference type="InterPro" id="IPR012934">
    <property type="entry name" value="Znf_AD"/>
</dbReference>
<dbReference type="Gene3D" id="3.40.1800.20">
    <property type="match status" value="1"/>
</dbReference>
<dbReference type="Pfam" id="PF07776">
    <property type="entry name" value="zf-AD"/>
    <property type="match status" value="1"/>
</dbReference>
<dbReference type="PANTHER" id="PTHR39942:SF1">
    <property type="entry name" value="BCDNA.LD26519-RELATED"/>
    <property type="match status" value="1"/>
</dbReference>
<protein>
    <submittedName>
        <fullName evidence="3">Uncharacterized protein LOC114335241 isoform X1</fullName>
    </submittedName>
</protein>
<dbReference type="PANTHER" id="PTHR39942">
    <property type="entry name" value="BCDNA.LD26519-RELATED"/>
    <property type="match status" value="1"/>
</dbReference>
<evidence type="ECO:0000259" key="2">
    <source>
        <dbReference type="PROSITE" id="PS51915"/>
    </source>
</evidence>
<dbReference type="GO" id="GO:0008270">
    <property type="term" value="F:zinc ion binding"/>
    <property type="evidence" value="ECO:0007669"/>
    <property type="project" value="UniProtKB-UniRule"/>
</dbReference>